<keyword evidence="17 24" id="KW-0129">CBS domain</keyword>
<evidence type="ECO:0000256" key="1">
    <source>
        <dbReference type="ARBA" id="ARBA00001933"/>
    </source>
</evidence>
<comment type="caution">
    <text evidence="27">The sequence shown here is derived from an EMBL/GenBank/DDBJ whole genome shotgun (WGS) entry which is preliminary data.</text>
</comment>
<keyword evidence="9" id="KW-1017">Isopeptide bond</keyword>
<keyword evidence="15 25" id="KW-0663">Pyridoxal phosphate</keyword>
<dbReference type="InterPro" id="IPR001216">
    <property type="entry name" value="P-phosphate_BS"/>
</dbReference>
<keyword evidence="14" id="KW-0832">Ubl conjugation</keyword>
<evidence type="ECO:0000259" key="26">
    <source>
        <dbReference type="PROSITE" id="PS51371"/>
    </source>
</evidence>
<dbReference type="Gene3D" id="3.40.50.1100">
    <property type="match status" value="2"/>
</dbReference>
<evidence type="ECO:0000256" key="21">
    <source>
        <dbReference type="ARBA" id="ARBA00026192"/>
    </source>
</evidence>
<evidence type="ECO:0000256" key="4">
    <source>
        <dbReference type="ARBA" id="ARBA00005003"/>
    </source>
</evidence>
<dbReference type="Proteomes" id="UP001497623">
    <property type="component" value="Unassembled WGS sequence"/>
</dbReference>
<sequence>MLTSSYRYHGRDDLKVCDNILQHIGNTPLVKLNNIPKSYGLQCDVYAKCEFFNAGGSVKDRIALRMVEDAEKRSIITPGVSVLIEPTSGNTGIGLALCAAVKGYRAIIVMPEKMSNEKVDVLRALGAEIVRTPTSAAWDSPESHISVAKRLEKEIPGAVILDQYKNQGNPLAHYEGTAEEILQQLNNKVDMLVAGAGTGGTITGIAKKLKERGHPCNVIPGKSQCLKENYNANHNQYDVGGLGYDFVEREFVDVWYKCNDKDSFSIARRMIKEEGLLCGGSCGAAMSCAMIAAKDLGPGERCVVILPDSVRNYMTKYLSNQWMIEKEFISESEDSSKNHWWSNEKVSVLPLCAPLTVLPTLSCQEAISIMQKEGYDQLPVVDNEGLIQGVVTLGGLMAKLVSSKIEGSSPVQQTLYSQFKKITLDTTLGKLSQILERDHFALMVHMSRLYQEGSVVEREVCIGIVTQIDLLNYITNANKEKERDMRGD</sequence>
<comment type="cofactor">
    <cofactor evidence="1 25">
        <name>pyridoxal 5'-phosphate</name>
        <dbReference type="ChEBI" id="CHEBI:597326"/>
    </cofactor>
</comment>
<dbReference type="PANTHER" id="PTHR10314">
    <property type="entry name" value="CYSTATHIONINE BETA-SYNTHASE"/>
    <property type="match status" value="1"/>
</dbReference>
<evidence type="ECO:0000256" key="11">
    <source>
        <dbReference type="ARBA" id="ARBA00022605"/>
    </source>
</evidence>
<evidence type="ECO:0000256" key="13">
    <source>
        <dbReference type="ARBA" id="ARBA00022723"/>
    </source>
</evidence>
<keyword evidence="8" id="KW-0963">Cytoplasm</keyword>
<keyword evidence="28" id="KW-1185">Reference proteome</keyword>
<comment type="function">
    <text evidence="22">Hydro-lyase catalyzing the first step of the transsulfuration pathway, where the hydroxyl group of L-serine is displaced by L-homocysteine in a beta-replacement reaction to form L-cystathionine, the precursor of L-cysteine. This catabolic route allows the elimination of L-methionine and the toxic metabolite L-homocysteine. Also involved in the production of hydrogen sulfide, a gasotransmitter with signaling and cytoprotective effects on neurons.</text>
</comment>
<evidence type="ECO:0000256" key="6">
    <source>
        <dbReference type="ARBA" id="ARBA00011881"/>
    </source>
</evidence>
<evidence type="ECO:0000313" key="27">
    <source>
        <dbReference type="EMBL" id="CAL4112566.1"/>
    </source>
</evidence>
<evidence type="ECO:0000256" key="15">
    <source>
        <dbReference type="ARBA" id="ARBA00022898"/>
    </source>
</evidence>
<dbReference type="FunFam" id="3.40.50.1100:FF:000118">
    <property type="entry name" value="Related to CYS4-cystathionine beta-synthase"/>
    <property type="match status" value="1"/>
</dbReference>
<dbReference type="Pfam" id="PF00571">
    <property type="entry name" value="CBS"/>
    <property type="match status" value="1"/>
</dbReference>
<evidence type="ECO:0000256" key="14">
    <source>
        <dbReference type="ARBA" id="ARBA00022843"/>
    </source>
</evidence>
<dbReference type="GO" id="GO:0005737">
    <property type="term" value="C:cytoplasm"/>
    <property type="evidence" value="ECO:0007669"/>
    <property type="project" value="UniProtKB-SubCell"/>
</dbReference>
<dbReference type="GO" id="GO:0005634">
    <property type="term" value="C:nucleus"/>
    <property type="evidence" value="ECO:0007669"/>
    <property type="project" value="UniProtKB-SubCell"/>
</dbReference>
<dbReference type="Gene3D" id="3.10.580.10">
    <property type="entry name" value="CBS-domain"/>
    <property type="match status" value="1"/>
</dbReference>
<dbReference type="PROSITE" id="PS51371">
    <property type="entry name" value="CBS"/>
    <property type="match status" value="1"/>
</dbReference>
<dbReference type="GO" id="GO:0019343">
    <property type="term" value="P:cysteine biosynthetic process via cystathionine"/>
    <property type="evidence" value="ECO:0007669"/>
    <property type="project" value="UniProtKB-UniRule"/>
</dbReference>
<dbReference type="GO" id="GO:0006535">
    <property type="term" value="P:cysteine biosynthetic process from serine"/>
    <property type="evidence" value="ECO:0007669"/>
    <property type="project" value="UniProtKB-UniRule"/>
</dbReference>
<organism evidence="27 28">
    <name type="scientific">Meganyctiphanes norvegica</name>
    <name type="common">Northern krill</name>
    <name type="synonym">Thysanopoda norvegica</name>
    <dbReference type="NCBI Taxonomy" id="48144"/>
    <lineage>
        <taxon>Eukaryota</taxon>
        <taxon>Metazoa</taxon>
        <taxon>Ecdysozoa</taxon>
        <taxon>Arthropoda</taxon>
        <taxon>Crustacea</taxon>
        <taxon>Multicrustacea</taxon>
        <taxon>Malacostraca</taxon>
        <taxon>Eumalacostraca</taxon>
        <taxon>Eucarida</taxon>
        <taxon>Euphausiacea</taxon>
        <taxon>Euphausiidae</taxon>
        <taxon>Meganyctiphanes</taxon>
    </lineage>
</organism>
<dbReference type="CDD" id="cd01561">
    <property type="entry name" value="CBS_like"/>
    <property type="match status" value="1"/>
</dbReference>
<comment type="subunit">
    <text evidence="6">Homotetramer.</text>
</comment>
<dbReference type="GO" id="GO:0050667">
    <property type="term" value="P:homocysteine metabolic process"/>
    <property type="evidence" value="ECO:0007669"/>
    <property type="project" value="UniProtKB-ARBA"/>
</dbReference>
<dbReference type="GO" id="GO:0004122">
    <property type="term" value="F:cystathionine beta-synthase activity"/>
    <property type="evidence" value="ECO:0007669"/>
    <property type="project" value="UniProtKB-UniRule"/>
</dbReference>
<evidence type="ECO:0000256" key="9">
    <source>
        <dbReference type="ARBA" id="ARBA00022499"/>
    </source>
</evidence>
<dbReference type="Pfam" id="PF00291">
    <property type="entry name" value="PALP"/>
    <property type="match status" value="1"/>
</dbReference>
<dbReference type="GO" id="GO:0030170">
    <property type="term" value="F:pyridoxal phosphate binding"/>
    <property type="evidence" value="ECO:0007669"/>
    <property type="project" value="UniProtKB-ARBA"/>
</dbReference>
<dbReference type="CDD" id="cd04608">
    <property type="entry name" value="CBS_pair_CBS"/>
    <property type="match status" value="1"/>
</dbReference>
<keyword evidence="13" id="KW-0479">Metal-binding</keyword>
<protein>
    <recommendedName>
        <fullName evidence="21 25">Cystathionine beta-synthase</fullName>
        <ecNumber evidence="7 25">4.2.1.22</ecNumber>
    </recommendedName>
</protein>
<dbReference type="SUPFAM" id="SSF54631">
    <property type="entry name" value="CBS-domain pair"/>
    <property type="match status" value="1"/>
</dbReference>
<evidence type="ECO:0000256" key="18">
    <source>
        <dbReference type="ARBA" id="ARBA00023192"/>
    </source>
</evidence>
<evidence type="ECO:0000256" key="7">
    <source>
        <dbReference type="ARBA" id="ARBA00012041"/>
    </source>
</evidence>
<evidence type="ECO:0000256" key="19">
    <source>
        <dbReference type="ARBA" id="ARBA00023239"/>
    </source>
</evidence>
<dbReference type="PROSITE" id="PS00901">
    <property type="entry name" value="CYS_SYNTHASE"/>
    <property type="match status" value="1"/>
</dbReference>
<proteinExistence type="inferred from homology"/>
<dbReference type="FunFam" id="3.10.580.10:FF:000014">
    <property type="entry name" value="Cystathionine beta-synthase"/>
    <property type="match status" value="1"/>
</dbReference>
<keyword evidence="12" id="KW-0349">Heme</keyword>
<evidence type="ECO:0000256" key="10">
    <source>
        <dbReference type="ARBA" id="ARBA00022553"/>
    </source>
</evidence>
<evidence type="ECO:0000256" key="24">
    <source>
        <dbReference type="PROSITE-ProRule" id="PRU00703"/>
    </source>
</evidence>
<feature type="non-terminal residue" evidence="27">
    <location>
        <position position="488"/>
    </location>
</feature>
<reference evidence="27 28" key="1">
    <citation type="submission" date="2024-05" db="EMBL/GenBank/DDBJ databases">
        <authorList>
            <person name="Wallberg A."/>
        </authorList>
    </citation>
    <scope>NUCLEOTIDE SEQUENCE [LARGE SCALE GENOMIC DNA]</scope>
</reference>
<evidence type="ECO:0000256" key="16">
    <source>
        <dbReference type="ARBA" id="ARBA00023004"/>
    </source>
</evidence>
<evidence type="ECO:0000256" key="5">
    <source>
        <dbReference type="ARBA" id="ARBA00007103"/>
    </source>
</evidence>
<dbReference type="InterPro" id="IPR001926">
    <property type="entry name" value="TrpB-like_PALP"/>
</dbReference>
<accession>A0AAV2R257</accession>
<keyword evidence="10" id="KW-0597">Phosphoprotein</keyword>
<feature type="domain" description="CBS" evidence="26">
    <location>
        <begin position="348"/>
        <end position="406"/>
    </location>
</feature>
<dbReference type="InterPro" id="IPR046353">
    <property type="entry name" value="CBS_C"/>
</dbReference>
<dbReference type="SUPFAM" id="SSF53686">
    <property type="entry name" value="Tryptophan synthase beta subunit-like PLP-dependent enzymes"/>
    <property type="match status" value="1"/>
</dbReference>
<evidence type="ECO:0000256" key="3">
    <source>
        <dbReference type="ARBA" id="ARBA00004496"/>
    </source>
</evidence>
<keyword evidence="19 25" id="KW-0456">Lyase</keyword>
<dbReference type="InterPro" id="IPR000644">
    <property type="entry name" value="CBS_dom"/>
</dbReference>
<dbReference type="InterPro" id="IPR005857">
    <property type="entry name" value="Cysta_beta_synth"/>
</dbReference>
<dbReference type="EMBL" id="CAXKWB010015055">
    <property type="protein sequence ID" value="CAL4112566.1"/>
    <property type="molecule type" value="Genomic_DNA"/>
</dbReference>
<keyword evidence="16" id="KW-0408">Iron</keyword>
<evidence type="ECO:0000256" key="17">
    <source>
        <dbReference type="ARBA" id="ARBA00023122"/>
    </source>
</evidence>
<keyword evidence="11 25" id="KW-0028">Amino-acid biosynthesis</keyword>
<evidence type="ECO:0000256" key="22">
    <source>
        <dbReference type="ARBA" id="ARBA00045425"/>
    </source>
</evidence>
<dbReference type="SMART" id="SM00116">
    <property type="entry name" value="CBS"/>
    <property type="match status" value="2"/>
</dbReference>
<keyword evidence="20" id="KW-0539">Nucleus</keyword>
<dbReference type="EC" id="4.2.1.22" evidence="7 25"/>
<dbReference type="FunFam" id="3.40.50.1100:FF:000003">
    <property type="entry name" value="Cystathionine beta-synthase"/>
    <property type="match status" value="1"/>
</dbReference>
<dbReference type="InterPro" id="IPR050214">
    <property type="entry name" value="Cys_Synth/Cystath_Beta-Synth"/>
</dbReference>
<comment type="subcellular location">
    <subcellularLocation>
        <location evidence="3">Cytoplasm</location>
    </subcellularLocation>
    <subcellularLocation>
        <location evidence="2">Nucleus</location>
    </subcellularLocation>
</comment>
<evidence type="ECO:0000313" key="28">
    <source>
        <dbReference type="Proteomes" id="UP001497623"/>
    </source>
</evidence>
<gene>
    <name evidence="27" type="ORF">MNOR_LOCUS19929</name>
</gene>
<evidence type="ECO:0000256" key="25">
    <source>
        <dbReference type="RuleBase" id="RU361204"/>
    </source>
</evidence>
<evidence type="ECO:0000256" key="8">
    <source>
        <dbReference type="ARBA" id="ARBA00022490"/>
    </source>
</evidence>
<name>A0AAV2R257_MEGNR</name>
<evidence type="ECO:0000256" key="12">
    <source>
        <dbReference type="ARBA" id="ARBA00022617"/>
    </source>
</evidence>
<dbReference type="AlphaFoldDB" id="A0AAV2R257"/>
<comment type="pathway">
    <text evidence="4">Amino-acid biosynthesis; L-cysteine biosynthesis; L-cysteine from L-homocysteine and L-serine: step 1/2.</text>
</comment>
<dbReference type="InterPro" id="IPR036052">
    <property type="entry name" value="TrpB-like_PALP_sf"/>
</dbReference>
<dbReference type="NCBIfam" id="TIGR01137">
    <property type="entry name" value="cysta_beta"/>
    <property type="match status" value="1"/>
</dbReference>
<comment type="similarity">
    <text evidence="5 25">Belongs to the cysteine synthase/cystathionine beta-synthase family.</text>
</comment>
<evidence type="ECO:0000256" key="23">
    <source>
        <dbReference type="ARBA" id="ARBA00047490"/>
    </source>
</evidence>
<evidence type="ECO:0000256" key="20">
    <source>
        <dbReference type="ARBA" id="ARBA00023242"/>
    </source>
</evidence>
<keyword evidence="18 25" id="KW-0198">Cysteine biosynthesis</keyword>
<dbReference type="InterPro" id="IPR046342">
    <property type="entry name" value="CBS_dom_sf"/>
</dbReference>
<dbReference type="GO" id="GO:0046872">
    <property type="term" value="F:metal ion binding"/>
    <property type="evidence" value="ECO:0007669"/>
    <property type="project" value="UniProtKB-KW"/>
</dbReference>
<evidence type="ECO:0000256" key="2">
    <source>
        <dbReference type="ARBA" id="ARBA00004123"/>
    </source>
</evidence>
<comment type="catalytic activity">
    <reaction evidence="23 25">
        <text>L-homocysteine + L-serine = L,L-cystathionine + H2O</text>
        <dbReference type="Rhea" id="RHEA:10112"/>
        <dbReference type="ChEBI" id="CHEBI:15377"/>
        <dbReference type="ChEBI" id="CHEBI:33384"/>
        <dbReference type="ChEBI" id="CHEBI:58161"/>
        <dbReference type="ChEBI" id="CHEBI:58199"/>
        <dbReference type="EC" id="4.2.1.22"/>
    </reaction>
</comment>